<keyword evidence="2" id="KW-0808">Transferase</keyword>
<dbReference type="InterPro" id="IPR050979">
    <property type="entry name" value="LD-transpeptidase"/>
</dbReference>
<comment type="caution">
    <text evidence="9">The sequence shown here is derived from an EMBL/GenBank/DDBJ whole genome shotgun (WGS) entry which is preliminary data.</text>
</comment>
<evidence type="ECO:0000256" key="5">
    <source>
        <dbReference type="ARBA" id="ARBA00023316"/>
    </source>
</evidence>
<proteinExistence type="predicted"/>
<dbReference type="Gene3D" id="2.40.440.10">
    <property type="entry name" value="L,D-transpeptidase catalytic domain-like"/>
    <property type="match status" value="1"/>
</dbReference>
<dbReference type="GO" id="GO:0008360">
    <property type="term" value="P:regulation of cell shape"/>
    <property type="evidence" value="ECO:0007669"/>
    <property type="project" value="UniProtKB-UniRule"/>
</dbReference>
<dbReference type="Proteomes" id="UP000886886">
    <property type="component" value="Unassembled WGS sequence"/>
</dbReference>
<dbReference type="InterPro" id="IPR038054">
    <property type="entry name" value="LD_TPept-like_central_sf"/>
</dbReference>
<dbReference type="SUPFAM" id="SSF143985">
    <property type="entry name" value="L,D-transpeptidase pre-catalytic domain-like"/>
    <property type="match status" value="1"/>
</dbReference>
<dbReference type="GO" id="GO:0005576">
    <property type="term" value="C:extracellular region"/>
    <property type="evidence" value="ECO:0007669"/>
    <property type="project" value="TreeGrafter"/>
</dbReference>
<dbReference type="PANTHER" id="PTHR30582">
    <property type="entry name" value="L,D-TRANSPEPTIDASE"/>
    <property type="match status" value="1"/>
</dbReference>
<sequence length="476" mass="53515">MREIMLEKAGRERSTWKRAAVITALIGGLALGTVYGCGVVYFWDKFLPGTTINHMDVSYRTVGEVEAQVADDVGKYRLIVDGRQGEETIRADEIDYRYVSTGEVRDFKKQQSSFQWPVLFFGHSDYVFSSSAVYSQEKLENAMENLTAFDETKMTAPEDARIDFNGVTYDLVREKEGTLLMADKAKEAIIQAVETGQTKVNLDQEGCYQNPSVRADSNQLLKTYERLNHFSSAKIEYDFGGEKLMLDGSTIHQWLSVDGDGYVSLNSDAVAGYVAELAAQYDTYGQVRYFETNDGSYVNVYGGTYGWKIDQAAETEQLISLIKDGRQLTREPIYAETAGTRENCDMGNTYIEIDLTRQHLWMYKDGVTIVESDFVSGDMSKPGRATPEGTFSLYYKKSPDVLKSDTPGDSYETPVTYWMPFNGGVGLHDAYWRDSFGGNIYQYNGSHGCINLPTQAAAQIYENIYAGYPIICYYRG</sequence>
<gene>
    <name evidence="9" type="ORF">IAB26_01455</name>
</gene>
<dbReference type="Pfam" id="PF03734">
    <property type="entry name" value="YkuD"/>
    <property type="match status" value="1"/>
</dbReference>
<dbReference type="GO" id="GO:0071972">
    <property type="term" value="F:peptidoglycan L,D-transpeptidase activity"/>
    <property type="evidence" value="ECO:0007669"/>
    <property type="project" value="TreeGrafter"/>
</dbReference>
<keyword evidence="5 6" id="KW-0961">Cell wall biogenesis/degradation</keyword>
<dbReference type="Pfam" id="PF12229">
    <property type="entry name" value="PG_binding_4"/>
    <property type="match status" value="1"/>
</dbReference>
<protein>
    <submittedName>
        <fullName evidence="9">Peptidoglycan binding domain-containing protein</fullName>
    </submittedName>
</protein>
<dbReference type="Gene3D" id="3.10.20.800">
    <property type="match status" value="1"/>
</dbReference>
<dbReference type="SUPFAM" id="SSF141523">
    <property type="entry name" value="L,D-transpeptidase catalytic domain-like"/>
    <property type="match status" value="1"/>
</dbReference>
<evidence type="ECO:0000256" key="6">
    <source>
        <dbReference type="PROSITE-ProRule" id="PRU01373"/>
    </source>
</evidence>
<evidence type="ECO:0000313" key="10">
    <source>
        <dbReference type="Proteomes" id="UP000886886"/>
    </source>
</evidence>
<name>A0A9D0ZTG7_9FIRM</name>
<dbReference type="PROSITE" id="PS52029">
    <property type="entry name" value="LD_TPASE"/>
    <property type="match status" value="1"/>
</dbReference>
<dbReference type="EMBL" id="DVFT01000019">
    <property type="protein sequence ID" value="HIQ95206.1"/>
    <property type="molecule type" value="Genomic_DNA"/>
</dbReference>
<evidence type="ECO:0000256" key="1">
    <source>
        <dbReference type="ARBA" id="ARBA00004752"/>
    </source>
</evidence>
<reference evidence="9" key="2">
    <citation type="journal article" date="2021" name="PeerJ">
        <title>Extensive microbial diversity within the chicken gut microbiome revealed by metagenomics and culture.</title>
        <authorList>
            <person name="Gilroy R."/>
            <person name="Ravi A."/>
            <person name="Getino M."/>
            <person name="Pursley I."/>
            <person name="Horton D.L."/>
            <person name="Alikhan N.F."/>
            <person name="Baker D."/>
            <person name="Gharbi K."/>
            <person name="Hall N."/>
            <person name="Watson M."/>
            <person name="Adriaenssens E.M."/>
            <person name="Foster-Nyarko E."/>
            <person name="Jarju S."/>
            <person name="Secka A."/>
            <person name="Antonio M."/>
            <person name="Oren A."/>
            <person name="Chaudhuri R.R."/>
            <person name="La Ragione R."/>
            <person name="Hildebrand F."/>
            <person name="Pallen M.J."/>
        </authorList>
    </citation>
    <scope>NUCLEOTIDE SEQUENCE</scope>
    <source>
        <strain evidence="9">ChiSjej3B21-11622</strain>
    </source>
</reference>
<evidence type="ECO:0000256" key="3">
    <source>
        <dbReference type="ARBA" id="ARBA00022960"/>
    </source>
</evidence>
<dbReference type="AlphaFoldDB" id="A0A9D0ZTG7"/>
<evidence type="ECO:0000256" key="2">
    <source>
        <dbReference type="ARBA" id="ARBA00022679"/>
    </source>
</evidence>
<keyword evidence="7" id="KW-0472">Membrane</keyword>
<evidence type="ECO:0000256" key="7">
    <source>
        <dbReference type="SAM" id="Phobius"/>
    </source>
</evidence>
<dbReference type="CDD" id="cd16913">
    <property type="entry name" value="YkuD_like"/>
    <property type="match status" value="1"/>
</dbReference>
<feature type="active site" description="Nucleophile" evidence="6">
    <location>
        <position position="449"/>
    </location>
</feature>
<keyword evidence="3 6" id="KW-0133">Cell shape</keyword>
<evidence type="ECO:0000256" key="4">
    <source>
        <dbReference type="ARBA" id="ARBA00022984"/>
    </source>
</evidence>
<dbReference type="PANTHER" id="PTHR30582:SF33">
    <property type="entry name" value="EXPORTED PROTEIN"/>
    <property type="match status" value="1"/>
</dbReference>
<feature type="transmembrane region" description="Helical" evidence="7">
    <location>
        <begin position="21"/>
        <end position="43"/>
    </location>
</feature>
<dbReference type="InterPro" id="IPR022029">
    <property type="entry name" value="YoaR-like_PG-bd"/>
</dbReference>
<keyword evidence="4 6" id="KW-0573">Peptidoglycan synthesis</keyword>
<reference evidence="9" key="1">
    <citation type="submission" date="2020-10" db="EMBL/GenBank/DDBJ databases">
        <authorList>
            <person name="Gilroy R."/>
        </authorList>
    </citation>
    <scope>NUCLEOTIDE SEQUENCE</scope>
    <source>
        <strain evidence="9">ChiSjej3B21-11622</strain>
    </source>
</reference>
<dbReference type="InterPro" id="IPR038063">
    <property type="entry name" value="Transpep_catalytic_dom"/>
</dbReference>
<keyword evidence="7" id="KW-1133">Transmembrane helix</keyword>
<dbReference type="GO" id="GO:0016740">
    <property type="term" value="F:transferase activity"/>
    <property type="evidence" value="ECO:0007669"/>
    <property type="project" value="UniProtKB-KW"/>
</dbReference>
<organism evidence="9 10">
    <name type="scientific">Candidatus Limivivens merdigallinarum</name>
    <dbReference type="NCBI Taxonomy" id="2840859"/>
    <lineage>
        <taxon>Bacteria</taxon>
        <taxon>Bacillati</taxon>
        <taxon>Bacillota</taxon>
        <taxon>Clostridia</taxon>
        <taxon>Lachnospirales</taxon>
        <taxon>Lachnospiraceae</taxon>
        <taxon>Lachnospiraceae incertae sedis</taxon>
        <taxon>Candidatus Limivivens</taxon>
    </lineage>
</organism>
<comment type="pathway">
    <text evidence="1 6">Cell wall biogenesis; peptidoglycan biosynthesis.</text>
</comment>
<keyword evidence="7" id="KW-0812">Transmembrane</keyword>
<feature type="active site" description="Proton donor/acceptor" evidence="6">
    <location>
        <position position="428"/>
    </location>
</feature>
<dbReference type="GO" id="GO:0071555">
    <property type="term" value="P:cell wall organization"/>
    <property type="evidence" value="ECO:0007669"/>
    <property type="project" value="UniProtKB-UniRule"/>
</dbReference>
<dbReference type="GO" id="GO:0018104">
    <property type="term" value="P:peptidoglycan-protein cross-linking"/>
    <property type="evidence" value="ECO:0007669"/>
    <property type="project" value="TreeGrafter"/>
</dbReference>
<evidence type="ECO:0000313" key="9">
    <source>
        <dbReference type="EMBL" id="HIQ95206.1"/>
    </source>
</evidence>
<evidence type="ECO:0000259" key="8">
    <source>
        <dbReference type="PROSITE" id="PS52029"/>
    </source>
</evidence>
<feature type="domain" description="L,D-TPase catalytic" evidence="8">
    <location>
        <begin position="349"/>
        <end position="473"/>
    </location>
</feature>
<accession>A0A9D0ZTG7</accession>
<dbReference type="InterPro" id="IPR005490">
    <property type="entry name" value="LD_TPept_cat_dom"/>
</dbReference>